<feature type="non-terminal residue" evidence="3">
    <location>
        <position position="1"/>
    </location>
</feature>
<protein>
    <recommendedName>
        <fullName evidence="2">Serine aminopeptidase S33 domain-containing protein</fullName>
    </recommendedName>
</protein>
<evidence type="ECO:0000313" key="4">
    <source>
        <dbReference type="Proteomes" id="UP000541444"/>
    </source>
</evidence>
<evidence type="ECO:0000259" key="2">
    <source>
        <dbReference type="Pfam" id="PF12146"/>
    </source>
</evidence>
<dbReference type="Pfam" id="PF12146">
    <property type="entry name" value="Hydrolase_4"/>
    <property type="match status" value="1"/>
</dbReference>
<accession>A0A7J7NRA5</accession>
<organism evidence="3 4">
    <name type="scientific">Kingdonia uniflora</name>
    <dbReference type="NCBI Taxonomy" id="39325"/>
    <lineage>
        <taxon>Eukaryota</taxon>
        <taxon>Viridiplantae</taxon>
        <taxon>Streptophyta</taxon>
        <taxon>Embryophyta</taxon>
        <taxon>Tracheophyta</taxon>
        <taxon>Spermatophyta</taxon>
        <taxon>Magnoliopsida</taxon>
        <taxon>Ranunculales</taxon>
        <taxon>Circaeasteraceae</taxon>
        <taxon>Kingdonia</taxon>
    </lineage>
</organism>
<dbReference type="PANTHER" id="PTHR42886">
    <property type="entry name" value="RE40534P-RELATED"/>
    <property type="match status" value="1"/>
</dbReference>
<feature type="transmembrane region" description="Helical" evidence="1">
    <location>
        <begin position="81"/>
        <end position="103"/>
    </location>
</feature>
<dbReference type="PANTHER" id="PTHR42886:SF53">
    <property type="entry name" value="ALPHA_BETA-HYDROLASES SUPERFAMILY PROTEIN"/>
    <property type="match status" value="1"/>
</dbReference>
<keyword evidence="4" id="KW-1185">Reference proteome</keyword>
<dbReference type="EMBL" id="JACGCM010000631">
    <property type="protein sequence ID" value="KAF6169580.1"/>
    <property type="molecule type" value="Genomic_DNA"/>
</dbReference>
<comment type="caution">
    <text evidence="3">The sequence shown here is derived from an EMBL/GenBank/DDBJ whole genome shotgun (WGS) entry which is preliminary data.</text>
</comment>
<keyword evidence="1" id="KW-0472">Membrane</keyword>
<evidence type="ECO:0000313" key="3">
    <source>
        <dbReference type="EMBL" id="KAF6169580.1"/>
    </source>
</evidence>
<dbReference type="Gene3D" id="3.40.50.1820">
    <property type="entry name" value="alpha/beta hydrolase"/>
    <property type="match status" value="3"/>
</dbReference>
<sequence>ESSTIVNLASALTKEGISVFHFDFAGNGESEGSFQYGNYSREADALHAIVLHFSGAKHVICAILGHSKDSEALNSKVEIGFFYMLLGIMMCLKLSMFLDVLIWRKELESAWVKIIFQRIKKHGFIDVLDKTVTSIIFNQSVIANEMKYRVLTVHGFMDEVIPVEDASEFAKIIPNHKLHIIEGADHCYTKHQVELPESYMYYNLGPLFSVAHVEKVMLRNSYGEKLVGLLHETGSAELVILCHGLGSSKESSTIVSLVSALAKEGISVFHFDFAGNGESEGSFQFGNYSREAEDLHAVVLYFSGAKHVISAILGHSKGGNVVLLYASRYHDLPKVVNVSGRFDLKKGIGEHLADDFLGRIKKKGYIDVLGEKGEVQYRVTEDSLMERLSTDIHAASLMIGKNCSTGCSVHGSMDEVIPVEDASEFAKIIPNHKLHIVEGANHCYTEHEVELAEAVLDFIKA</sequence>
<gene>
    <name evidence="3" type="ORF">GIB67_043297</name>
</gene>
<dbReference type="InterPro" id="IPR022742">
    <property type="entry name" value="Hydrolase_4"/>
</dbReference>
<keyword evidence="1" id="KW-1133">Transmembrane helix</keyword>
<proteinExistence type="predicted"/>
<dbReference type="OrthoDB" id="9988524at2759"/>
<reference evidence="3 4" key="1">
    <citation type="journal article" date="2020" name="IScience">
        <title>Genome Sequencing of the Endangered Kingdonia uniflora (Circaeasteraceae, Ranunculales) Reveals Potential Mechanisms of Evolutionary Specialization.</title>
        <authorList>
            <person name="Sun Y."/>
            <person name="Deng T."/>
            <person name="Zhang A."/>
            <person name="Moore M.J."/>
            <person name="Landis J.B."/>
            <person name="Lin N."/>
            <person name="Zhang H."/>
            <person name="Zhang X."/>
            <person name="Huang J."/>
            <person name="Zhang X."/>
            <person name="Sun H."/>
            <person name="Wang H."/>
        </authorList>
    </citation>
    <scope>NUCLEOTIDE SEQUENCE [LARGE SCALE GENOMIC DNA]</scope>
    <source>
        <strain evidence="3">TB1705</strain>
        <tissue evidence="3">Leaf</tissue>
    </source>
</reference>
<dbReference type="InterPro" id="IPR029058">
    <property type="entry name" value="AB_hydrolase_fold"/>
</dbReference>
<dbReference type="Proteomes" id="UP000541444">
    <property type="component" value="Unassembled WGS sequence"/>
</dbReference>
<name>A0A7J7NRA5_9MAGN</name>
<dbReference type="SUPFAM" id="SSF53474">
    <property type="entry name" value="alpha/beta-Hydrolases"/>
    <property type="match status" value="2"/>
</dbReference>
<keyword evidence="1" id="KW-0812">Transmembrane</keyword>
<dbReference type="AlphaFoldDB" id="A0A7J7NRA5"/>
<evidence type="ECO:0000256" key="1">
    <source>
        <dbReference type="SAM" id="Phobius"/>
    </source>
</evidence>
<feature type="domain" description="Serine aminopeptidase S33" evidence="2">
    <location>
        <begin position="237"/>
        <end position="444"/>
    </location>
</feature>